<dbReference type="PANTHER" id="PTHR43019">
    <property type="entry name" value="SERINE ENDOPROTEASE DEGS"/>
    <property type="match status" value="1"/>
</dbReference>
<dbReference type="InterPro" id="IPR043504">
    <property type="entry name" value="Peptidase_S1_PA_chymotrypsin"/>
</dbReference>
<protein>
    <submittedName>
        <fullName evidence="1">Trypsin-like peptidase domain-containing protein</fullName>
    </submittedName>
</protein>
<organism evidence="1 2">
    <name type="scientific">Calothrix parietina FACHB-288</name>
    <dbReference type="NCBI Taxonomy" id="2692896"/>
    <lineage>
        <taxon>Bacteria</taxon>
        <taxon>Bacillati</taxon>
        <taxon>Cyanobacteriota</taxon>
        <taxon>Cyanophyceae</taxon>
        <taxon>Nostocales</taxon>
        <taxon>Calotrichaceae</taxon>
        <taxon>Calothrix</taxon>
    </lineage>
</organism>
<proteinExistence type="predicted"/>
<sequence length="296" mass="31902">MNFSFSRFNSVPGLLTGTAVVAAIVINQPASAKTAKEVAQIAVPTTVRIDNSLGSNYGGSGVIISRDGNTYTVLTANHVVKSANTEYSIRTSKNKTHNVISVQNLQRNDSDPDLAIVKFESTEEYPVAPISNSDNAGIGTGIYISGYPMSIENNNDREYEFTKGQITSRPESKPQGYTMRYDAVTRRGMSGGPVFDVSGRVVGIHGQGDRDGVIKNESATGGEIEIKTGFNAAVPINTFKEVISQSGVQVAFQEDNSQAENVEATQPTKAEVRSWAQDFAAGVVNTIIERVIPRFW</sequence>
<comment type="caution">
    <text evidence="1">The sequence shown here is derived from an EMBL/GenBank/DDBJ whole genome shotgun (WGS) entry which is preliminary data.</text>
</comment>
<dbReference type="InterPro" id="IPR009003">
    <property type="entry name" value="Peptidase_S1_PA"/>
</dbReference>
<accession>A0ABR8ACN1</accession>
<evidence type="ECO:0000313" key="1">
    <source>
        <dbReference type="EMBL" id="MBD2197653.1"/>
    </source>
</evidence>
<dbReference type="Gene3D" id="2.40.10.10">
    <property type="entry name" value="Trypsin-like serine proteases"/>
    <property type="match status" value="2"/>
</dbReference>
<dbReference type="SUPFAM" id="SSF50494">
    <property type="entry name" value="Trypsin-like serine proteases"/>
    <property type="match status" value="1"/>
</dbReference>
<keyword evidence="2" id="KW-1185">Reference proteome</keyword>
<dbReference type="PANTHER" id="PTHR43019:SF23">
    <property type="entry name" value="PROTEASE DO-LIKE 5, CHLOROPLASTIC"/>
    <property type="match status" value="1"/>
</dbReference>
<gene>
    <name evidence="1" type="ORF">H6G24_19445</name>
</gene>
<dbReference type="Pfam" id="PF13365">
    <property type="entry name" value="Trypsin_2"/>
    <property type="match status" value="1"/>
</dbReference>
<evidence type="ECO:0000313" key="2">
    <source>
        <dbReference type="Proteomes" id="UP000658514"/>
    </source>
</evidence>
<dbReference type="Proteomes" id="UP000658514">
    <property type="component" value="Unassembled WGS sequence"/>
</dbReference>
<reference evidence="1 2" key="1">
    <citation type="journal article" date="2020" name="ISME J.">
        <title>Comparative genomics reveals insights into cyanobacterial evolution and habitat adaptation.</title>
        <authorList>
            <person name="Chen M.Y."/>
            <person name="Teng W.K."/>
            <person name="Zhao L."/>
            <person name="Hu C.X."/>
            <person name="Zhou Y.K."/>
            <person name="Han B.P."/>
            <person name="Song L.R."/>
            <person name="Shu W.S."/>
        </authorList>
    </citation>
    <scope>NUCLEOTIDE SEQUENCE [LARGE SCALE GENOMIC DNA]</scope>
    <source>
        <strain evidence="1 2">FACHB-288</strain>
    </source>
</reference>
<name>A0ABR8ACN1_9CYAN</name>
<dbReference type="RefSeq" id="WP_190543278.1">
    <property type="nucleotide sequence ID" value="NZ_CAWPNO010000064.1"/>
</dbReference>
<dbReference type="EMBL" id="JACJQH010000031">
    <property type="protein sequence ID" value="MBD2197653.1"/>
    <property type="molecule type" value="Genomic_DNA"/>
</dbReference>